<keyword evidence="1" id="KW-0677">Repeat</keyword>
<feature type="repeat" description="ANK" evidence="4">
    <location>
        <begin position="64"/>
        <end position="97"/>
    </location>
</feature>
<evidence type="ECO:0000313" key="5">
    <source>
        <dbReference type="Ensembl" id="ENSDCDP00010056003.1"/>
    </source>
</evidence>
<organism evidence="5 6">
    <name type="scientific">Denticeps clupeoides</name>
    <name type="common">denticle herring</name>
    <dbReference type="NCBI Taxonomy" id="299321"/>
    <lineage>
        <taxon>Eukaryota</taxon>
        <taxon>Metazoa</taxon>
        <taxon>Chordata</taxon>
        <taxon>Craniata</taxon>
        <taxon>Vertebrata</taxon>
        <taxon>Euteleostomi</taxon>
        <taxon>Actinopterygii</taxon>
        <taxon>Neopterygii</taxon>
        <taxon>Teleostei</taxon>
        <taxon>Clupei</taxon>
        <taxon>Clupeiformes</taxon>
        <taxon>Denticipitoidei</taxon>
        <taxon>Denticipitidae</taxon>
        <taxon>Denticeps</taxon>
    </lineage>
</organism>
<evidence type="ECO:0000256" key="1">
    <source>
        <dbReference type="ARBA" id="ARBA00022737"/>
    </source>
</evidence>
<sequence length="151" mass="16094">MKSLESLQLYALGLLRRHAQLAGRRDFISGYTALHWAAKSGDGAVMREILQSGAGVDVNAQTHAGYTPLHLAAIHGHEAVIALLVRGCGADCDVRDNGGKKARHYLHAGARPEVRRMLGDPAARAHLGGDALSKKKLRHSLCILTSNVSGC</sequence>
<evidence type="ECO:0000256" key="2">
    <source>
        <dbReference type="ARBA" id="ARBA00023043"/>
    </source>
</evidence>
<dbReference type="PANTHER" id="PTHR14491:SF2">
    <property type="entry name" value="ANKYRIN REPEAT DOMAIN-CONTAINING PROTEIN SOWAHA"/>
    <property type="match status" value="1"/>
</dbReference>
<evidence type="ECO:0000256" key="4">
    <source>
        <dbReference type="PROSITE-ProRule" id="PRU00023"/>
    </source>
</evidence>
<evidence type="ECO:0008006" key="7">
    <source>
        <dbReference type="Google" id="ProtNLM"/>
    </source>
</evidence>
<dbReference type="Ensembl" id="ENSDCDT00010066631.1">
    <property type="protein sequence ID" value="ENSDCDP00010056003.1"/>
    <property type="gene ID" value="ENSDCDG00010032029.1"/>
</dbReference>
<protein>
    <recommendedName>
        <fullName evidence="7">Ankyrin repeat protein</fullName>
    </recommendedName>
</protein>
<keyword evidence="6" id="KW-1185">Reference proteome</keyword>
<dbReference type="AlphaFoldDB" id="A0AAY4EET1"/>
<dbReference type="SMART" id="SM00248">
    <property type="entry name" value="ANK"/>
    <property type="match status" value="2"/>
</dbReference>
<dbReference type="PANTHER" id="PTHR14491">
    <property type="entry name" value="SOSONDOWAH, ISOFORM G"/>
    <property type="match status" value="1"/>
</dbReference>
<evidence type="ECO:0000256" key="3">
    <source>
        <dbReference type="ARBA" id="ARBA00038122"/>
    </source>
</evidence>
<proteinExistence type="inferred from homology"/>
<dbReference type="SUPFAM" id="SSF48403">
    <property type="entry name" value="Ankyrin repeat"/>
    <property type="match status" value="1"/>
</dbReference>
<dbReference type="Pfam" id="PF12796">
    <property type="entry name" value="Ank_2"/>
    <property type="match status" value="1"/>
</dbReference>
<reference evidence="5 6" key="1">
    <citation type="submission" date="2020-06" db="EMBL/GenBank/DDBJ databases">
        <authorList>
            <consortium name="Wellcome Sanger Institute Data Sharing"/>
        </authorList>
    </citation>
    <scope>NUCLEOTIDE SEQUENCE [LARGE SCALE GENOMIC DNA]</scope>
</reference>
<dbReference type="PROSITE" id="PS50297">
    <property type="entry name" value="ANK_REP_REGION"/>
    <property type="match status" value="2"/>
</dbReference>
<keyword evidence="2 4" id="KW-0040">ANK repeat</keyword>
<feature type="repeat" description="ANK" evidence="4">
    <location>
        <begin position="29"/>
        <end position="61"/>
    </location>
</feature>
<dbReference type="InterPro" id="IPR036770">
    <property type="entry name" value="Ankyrin_rpt-contain_sf"/>
</dbReference>
<name>A0AAY4EET1_9TELE</name>
<reference evidence="5" key="3">
    <citation type="submission" date="2025-09" db="UniProtKB">
        <authorList>
            <consortium name="Ensembl"/>
        </authorList>
    </citation>
    <scope>IDENTIFICATION</scope>
</reference>
<comment type="similarity">
    <text evidence="3">Belongs to the SOWAH family.</text>
</comment>
<reference evidence="5" key="2">
    <citation type="submission" date="2025-08" db="UniProtKB">
        <authorList>
            <consortium name="Ensembl"/>
        </authorList>
    </citation>
    <scope>IDENTIFICATION</scope>
</reference>
<dbReference type="Proteomes" id="UP000694580">
    <property type="component" value="Chromosome 18"/>
</dbReference>
<evidence type="ECO:0000313" key="6">
    <source>
        <dbReference type="Proteomes" id="UP000694580"/>
    </source>
</evidence>
<dbReference type="PROSITE" id="PS50088">
    <property type="entry name" value="ANK_REPEAT"/>
    <property type="match status" value="2"/>
</dbReference>
<accession>A0AAY4EET1</accession>
<dbReference type="GeneTree" id="ENSGT00950000183003"/>
<dbReference type="InterPro" id="IPR002110">
    <property type="entry name" value="Ankyrin_rpt"/>
</dbReference>
<dbReference type="Gene3D" id="1.25.40.20">
    <property type="entry name" value="Ankyrin repeat-containing domain"/>
    <property type="match status" value="1"/>
</dbReference>